<evidence type="ECO:0000259" key="9">
    <source>
        <dbReference type="Pfam" id="PF09924"/>
    </source>
</evidence>
<accession>A0A6J7A0G6</accession>
<dbReference type="GO" id="GO:0055091">
    <property type="term" value="P:phospholipid homeostasis"/>
    <property type="evidence" value="ECO:0007669"/>
    <property type="project" value="TreeGrafter"/>
</dbReference>
<dbReference type="EMBL" id="CAFBPM010000001">
    <property type="protein sequence ID" value="CAB5006453.1"/>
    <property type="molecule type" value="Genomic_DNA"/>
</dbReference>
<dbReference type="InterPro" id="IPR024320">
    <property type="entry name" value="LPG_synthase_C"/>
</dbReference>
<gene>
    <name evidence="10" type="ORF">UFOPK3164_00768</name>
    <name evidence="11" type="ORF">UFOPK3427_01036</name>
    <name evidence="12" type="ORF">UFOPK4112_00050</name>
</gene>
<evidence type="ECO:0000256" key="6">
    <source>
        <dbReference type="SAM" id="MobiDB-lite"/>
    </source>
</evidence>
<feature type="region of interest" description="Disordered" evidence="6">
    <location>
        <begin position="1"/>
        <end position="23"/>
    </location>
</feature>
<dbReference type="PANTHER" id="PTHR34697:SF2">
    <property type="entry name" value="PHOSPHATIDYLGLYCEROL LYSYLTRANSFERASE"/>
    <property type="match status" value="1"/>
</dbReference>
<dbReference type="InterPro" id="IPR029052">
    <property type="entry name" value="Metallo-depent_PP-like"/>
</dbReference>
<feature type="transmembrane region" description="Helical" evidence="7">
    <location>
        <begin position="496"/>
        <end position="515"/>
    </location>
</feature>
<keyword evidence="5 7" id="KW-0472">Membrane</keyword>
<feature type="transmembrane region" description="Helical" evidence="7">
    <location>
        <begin position="613"/>
        <end position="635"/>
    </location>
</feature>
<evidence type="ECO:0000313" key="10">
    <source>
        <dbReference type="EMBL" id="CAB4826069.1"/>
    </source>
</evidence>
<evidence type="ECO:0000256" key="3">
    <source>
        <dbReference type="ARBA" id="ARBA00022692"/>
    </source>
</evidence>
<dbReference type="EMBL" id="CAFBLT010000001">
    <property type="protein sequence ID" value="CAB4874468.1"/>
    <property type="molecule type" value="Genomic_DNA"/>
</dbReference>
<evidence type="ECO:0000256" key="7">
    <source>
        <dbReference type="SAM" id="Phobius"/>
    </source>
</evidence>
<evidence type="ECO:0000313" key="11">
    <source>
        <dbReference type="EMBL" id="CAB4874468.1"/>
    </source>
</evidence>
<keyword evidence="4 7" id="KW-1133">Transmembrane helix</keyword>
<dbReference type="GO" id="GO:0016787">
    <property type="term" value="F:hydrolase activity"/>
    <property type="evidence" value="ECO:0007669"/>
    <property type="project" value="InterPro"/>
</dbReference>
<feature type="domain" description="Phosphatidylglycerol lysyltransferase C-terminal" evidence="9">
    <location>
        <begin position="684"/>
        <end position="979"/>
    </location>
</feature>
<proteinExistence type="predicted"/>
<feature type="domain" description="Calcineurin-like phosphoesterase" evidence="8">
    <location>
        <begin position="80"/>
        <end position="224"/>
    </location>
</feature>
<feature type="transmembrane region" description="Helical" evidence="7">
    <location>
        <begin position="641"/>
        <end position="659"/>
    </location>
</feature>
<sequence length="1015" mass="111442">MTDDVTPDEVGATTDDDLTSSQETATTELIAEIGAGVVEDLHEVEHEADIVDSEPDIPEDTLTHAPVEEEIEFSLPRGSRTIVVSDLHLGVAQTPNSLRVQTEIVAVLSEVTGPAAFIINGDGFEMLAGPADIPAILTSHQDFTDAVMNFSKGDDHTVIILSGNHDGQIAWDGDVQAVLKERLGAAHVGLNLTLSLETDKGTERVRIIHGNQVDPFNTFEDPFDPVDTPFGHHIVREILPEIESRQSPGSLLEGVHWLDGDIAEFAGSRLFYRKLVGKIWLLAIPFIAVILLRLVTFLPGVDSLLRHHADRWIYLFGGLIIFMVIVAGVAAVATLMRVNRALKDTAISNRADFSSHNAPARAEAARLVTQGFSGLISGHTHEPELSVVGDGFYANSGSGATSVTKRPSRFRLPNPFISVQKFSYVELIAGAVIETKLWLREIPERSPVFLERLGQARVKNGLETLHVAGTLPTGPTWPINKTGLTSAIHRRRIRRIAEAVLLISAVSNIVFTLLWRVHDTRWIDRWIPFGTHPMTVVESVVVSIALLGLARGLRRGLRPAWIATIFVMAATTADRLSLDHYRSSGSILAVVFCLWLLLEHKHFRTQPQGVRRLFVWLSALALALIAGIVGIGHYVGIGHTMRGSLVIILLIVTAGLLLFSAMPGRDQRRTGVARQEAFVQALKIVEAYGGDTLDYFALRDDKTWFFTGNSLVAYSVINGVMLISPDPIGPAEDRADVWSDVMDFADARNWSVTVLAASESWLPIYRAAGLADHYIGDEAIVDAATFTLQGKAMKSLRGAYNRIQKSGLTVECFDALSQIPKELQDQLLELMTETRQGEAERGFSMTLSRIFDPRDEGLLLAVCFDEAHKPVAFNQYIPAKYVNGYSLDLMRRTSDEDAPNGLTDFVIIETLLWMGERGLNGLGLNFATMRAVVAGESGDGAFMSLERSLLHHFSESMQIESLWKFNKKYDPYWNPRYVVTGPLLPLARSSLAIARAEGVTEIPVVGPLLKPRGSA</sequence>
<dbReference type="PANTHER" id="PTHR34697">
    <property type="entry name" value="PHOSPHATIDYLGLYCEROL LYSYLTRANSFERASE"/>
    <property type="match status" value="1"/>
</dbReference>
<feature type="transmembrane region" description="Helical" evidence="7">
    <location>
        <begin position="584"/>
        <end position="601"/>
    </location>
</feature>
<protein>
    <submittedName>
        <fullName evidence="10">Unannotated protein</fullName>
    </submittedName>
</protein>
<dbReference type="InterPro" id="IPR051211">
    <property type="entry name" value="PG_lysyltransferase"/>
</dbReference>
<dbReference type="GO" id="GO:0016755">
    <property type="term" value="F:aminoacyltransferase activity"/>
    <property type="evidence" value="ECO:0007669"/>
    <property type="project" value="TreeGrafter"/>
</dbReference>
<dbReference type="InterPro" id="IPR004843">
    <property type="entry name" value="Calcineurin-like_PHP"/>
</dbReference>
<feature type="transmembrane region" description="Helical" evidence="7">
    <location>
        <begin position="535"/>
        <end position="553"/>
    </location>
</feature>
<name>A0A6J7A0G6_9ZZZZ</name>
<dbReference type="EMBL" id="CAFABE010000028">
    <property type="protein sequence ID" value="CAB4826069.1"/>
    <property type="molecule type" value="Genomic_DNA"/>
</dbReference>
<dbReference type="Gene3D" id="3.60.21.10">
    <property type="match status" value="1"/>
</dbReference>
<dbReference type="SUPFAM" id="SSF56300">
    <property type="entry name" value="Metallo-dependent phosphatases"/>
    <property type="match status" value="1"/>
</dbReference>
<evidence type="ECO:0000313" key="12">
    <source>
        <dbReference type="EMBL" id="CAB5006453.1"/>
    </source>
</evidence>
<feature type="transmembrane region" description="Helical" evidence="7">
    <location>
        <begin position="312"/>
        <end position="335"/>
    </location>
</feature>
<evidence type="ECO:0000256" key="2">
    <source>
        <dbReference type="ARBA" id="ARBA00022475"/>
    </source>
</evidence>
<dbReference type="Pfam" id="PF00149">
    <property type="entry name" value="Metallophos"/>
    <property type="match status" value="1"/>
</dbReference>
<dbReference type="GO" id="GO:0005886">
    <property type="term" value="C:plasma membrane"/>
    <property type="evidence" value="ECO:0007669"/>
    <property type="project" value="UniProtKB-SubCell"/>
</dbReference>
<reference evidence="10" key="1">
    <citation type="submission" date="2020-05" db="EMBL/GenBank/DDBJ databases">
        <authorList>
            <person name="Chiriac C."/>
            <person name="Salcher M."/>
            <person name="Ghai R."/>
            <person name="Kavagutti S V."/>
        </authorList>
    </citation>
    <scope>NUCLEOTIDE SEQUENCE</scope>
</reference>
<comment type="subcellular location">
    <subcellularLocation>
        <location evidence="1">Cell membrane</location>
        <topology evidence="1">Multi-pass membrane protein</topology>
    </subcellularLocation>
</comment>
<dbReference type="AlphaFoldDB" id="A0A6J7A0G6"/>
<keyword evidence="3 7" id="KW-0812">Transmembrane</keyword>
<evidence type="ECO:0000256" key="1">
    <source>
        <dbReference type="ARBA" id="ARBA00004651"/>
    </source>
</evidence>
<feature type="transmembrane region" description="Helical" evidence="7">
    <location>
        <begin position="279"/>
        <end position="300"/>
    </location>
</feature>
<evidence type="ECO:0000256" key="4">
    <source>
        <dbReference type="ARBA" id="ARBA00022989"/>
    </source>
</evidence>
<dbReference type="Pfam" id="PF09924">
    <property type="entry name" value="LPG_synthase_C"/>
    <property type="match status" value="1"/>
</dbReference>
<keyword evidence="2" id="KW-1003">Cell membrane</keyword>
<evidence type="ECO:0000256" key="5">
    <source>
        <dbReference type="ARBA" id="ARBA00023136"/>
    </source>
</evidence>
<organism evidence="10">
    <name type="scientific">freshwater metagenome</name>
    <dbReference type="NCBI Taxonomy" id="449393"/>
    <lineage>
        <taxon>unclassified sequences</taxon>
        <taxon>metagenomes</taxon>
        <taxon>ecological metagenomes</taxon>
    </lineage>
</organism>
<evidence type="ECO:0000259" key="8">
    <source>
        <dbReference type="Pfam" id="PF00149"/>
    </source>
</evidence>
<feature type="transmembrane region" description="Helical" evidence="7">
    <location>
        <begin position="560"/>
        <end position="578"/>
    </location>
</feature>